<dbReference type="EMBL" id="QHCS01000003">
    <property type="protein sequence ID" value="RHX85406.1"/>
    <property type="molecule type" value="Genomic_DNA"/>
</dbReference>
<dbReference type="Proteomes" id="UP000266669">
    <property type="component" value="Unassembled WGS sequence"/>
</dbReference>
<organism evidence="2 3">
    <name type="scientific">Leptospira stimsonii</name>
    <dbReference type="NCBI Taxonomy" id="2202203"/>
    <lineage>
        <taxon>Bacteria</taxon>
        <taxon>Pseudomonadati</taxon>
        <taxon>Spirochaetota</taxon>
        <taxon>Spirochaetia</taxon>
        <taxon>Leptospirales</taxon>
        <taxon>Leptospiraceae</taxon>
        <taxon>Leptospira</taxon>
    </lineage>
</organism>
<gene>
    <name evidence="2" type="ORF">DLM78_15025</name>
</gene>
<comment type="caution">
    <text evidence="2">The sequence shown here is derived from an EMBL/GenBank/DDBJ whole genome shotgun (WGS) entry which is preliminary data.</text>
</comment>
<feature type="transmembrane region" description="Helical" evidence="1">
    <location>
        <begin position="115"/>
        <end position="135"/>
    </location>
</feature>
<evidence type="ECO:0000313" key="2">
    <source>
        <dbReference type="EMBL" id="RHX85406.1"/>
    </source>
</evidence>
<reference evidence="3" key="1">
    <citation type="submission" date="2018-05" db="EMBL/GenBank/DDBJ databases">
        <title>Leptospira yasudae sp. nov. and Leptospira stimsonii sp. nov., two pathogenic species of the genus Leptospira isolated from environmental sources.</title>
        <authorList>
            <person name="Casanovas-Massana A."/>
            <person name="Hamond C."/>
            <person name="Santos L.A."/>
            <person name="Hacker K.P."/>
            <person name="Balassiano I."/>
            <person name="Medeiros M.A."/>
            <person name="Reis M.G."/>
            <person name="Ko A.I."/>
            <person name="Wunder E.A."/>
        </authorList>
    </citation>
    <scope>NUCLEOTIDE SEQUENCE [LARGE SCALE GENOMIC DNA]</scope>
    <source>
        <strain evidence="3">AMB6-RJ</strain>
    </source>
</reference>
<sequence length="136" mass="15670">MQICKDLNVSDFLTLKKLPLFLRMHINGCSDCQNAIAEYSQRNFISDSVFGKPFEKQKLLWFGSEFLNSETTQIKVKDKKGSSKIELENFSELELSEGKSGLQKLIFFCFKNKKWILTIGYVSILIPILQITFGLF</sequence>
<evidence type="ECO:0000256" key="1">
    <source>
        <dbReference type="SAM" id="Phobius"/>
    </source>
</evidence>
<evidence type="ECO:0008006" key="4">
    <source>
        <dbReference type="Google" id="ProtNLM"/>
    </source>
</evidence>
<keyword evidence="1" id="KW-1133">Transmembrane helix</keyword>
<protein>
    <recommendedName>
        <fullName evidence="4">Zinc-finger domain-containing protein</fullName>
    </recommendedName>
</protein>
<keyword evidence="1" id="KW-0472">Membrane</keyword>
<accession>A0A8B3CPA0</accession>
<proteinExistence type="predicted"/>
<keyword evidence="1" id="KW-0812">Transmembrane</keyword>
<evidence type="ECO:0000313" key="3">
    <source>
        <dbReference type="Proteomes" id="UP000266669"/>
    </source>
</evidence>
<name>A0A8B3CPA0_9LEPT</name>
<dbReference type="AlphaFoldDB" id="A0A8B3CPA0"/>